<dbReference type="InterPro" id="IPR045086">
    <property type="entry name" value="OBG_GTPase"/>
</dbReference>
<dbReference type="GO" id="GO:0003924">
    <property type="term" value="F:GTPase activity"/>
    <property type="evidence" value="ECO:0007669"/>
    <property type="project" value="UniProtKB-UniRule"/>
</dbReference>
<feature type="binding site" evidence="8">
    <location>
        <begin position="166"/>
        <end position="173"/>
    </location>
    <ligand>
        <name>GTP</name>
        <dbReference type="ChEBI" id="CHEBI:37565"/>
    </ligand>
</feature>
<dbReference type="GO" id="GO:0005737">
    <property type="term" value="C:cytoplasm"/>
    <property type="evidence" value="ECO:0007669"/>
    <property type="project" value="UniProtKB-SubCell"/>
</dbReference>
<dbReference type="GO" id="GO:0005525">
    <property type="term" value="F:GTP binding"/>
    <property type="evidence" value="ECO:0007669"/>
    <property type="project" value="UniProtKB-UniRule"/>
</dbReference>
<dbReference type="EC" id="3.6.5.-" evidence="8"/>
<dbReference type="InterPro" id="IPR006074">
    <property type="entry name" value="GTP1-OBG_CS"/>
</dbReference>
<evidence type="ECO:0000256" key="5">
    <source>
        <dbReference type="ARBA" id="ARBA00022801"/>
    </source>
</evidence>
<dbReference type="NCBIfam" id="NF008956">
    <property type="entry name" value="PRK12299.1"/>
    <property type="match status" value="1"/>
</dbReference>
<dbReference type="PANTHER" id="PTHR11702:SF31">
    <property type="entry name" value="MITOCHONDRIAL RIBOSOME-ASSOCIATED GTPASE 2"/>
    <property type="match status" value="1"/>
</dbReference>
<keyword evidence="5 8" id="KW-0378">Hydrolase</keyword>
<feature type="binding site" evidence="8">
    <location>
        <position position="193"/>
    </location>
    <ligand>
        <name>Mg(2+)</name>
        <dbReference type="ChEBI" id="CHEBI:18420"/>
    </ligand>
</feature>
<dbReference type="PROSITE" id="PS51710">
    <property type="entry name" value="G_OBG"/>
    <property type="match status" value="1"/>
</dbReference>
<dbReference type="InterPro" id="IPR006073">
    <property type="entry name" value="GTP-bd"/>
</dbReference>
<keyword evidence="7 8" id="KW-0342">GTP-binding</keyword>
<dbReference type="GO" id="GO:0042254">
    <property type="term" value="P:ribosome biogenesis"/>
    <property type="evidence" value="ECO:0007669"/>
    <property type="project" value="UniProtKB-UniRule"/>
</dbReference>
<comment type="similarity">
    <text evidence="1 8">Belongs to the TRAFAC class OBG-HflX-like GTPase superfamily. OBG GTPase family.</text>
</comment>
<dbReference type="SUPFAM" id="SSF52540">
    <property type="entry name" value="P-loop containing nucleoside triphosphate hydrolases"/>
    <property type="match status" value="1"/>
</dbReference>
<dbReference type="Gene3D" id="3.40.50.300">
    <property type="entry name" value="P-loop containing nucleotide triphosphate hydrolases"/>
    <property type="match status" value="1"/>
</dbReference>
<feature type="binding site" evidence="8">
    <location>
        <begin position="308"/>
        <end position="310"/>
    </location>
    <ligand>
        <name>GTP</name>
        <dbReference type="ChEBI" id="CHEBI:37565"/>
    </ligand>
</feature>
<dbReference type="NCBIfam" id="TIGR02729">
    <property type="entry name" value="Obg_CgtA"/>
    <property type="match status" value="1"/>
</dbReference>
<evidence type="ECO:0000259" key="11">
    <source>
        <dbReference type="PROSITE" id="PS51883"/>
    </source>
</evidence>
<name>A0A143DBN4_9PROT</name>
<dbReference type="AlphaFoldDB" id="A0A143DBN4"/>
<dbReference type="PIRSF" id="PIRSF002401">
    <property type="entry name" value="GTP_bd_Obg/CgtA"/>
    <property type="match status" value="1"/>
</dbReference>
<dbReference type="Gene3D" id="2.70.210.12">
    <property type="entry name" value="GTP1/OBG domain"/>
    <property type="match status" value="1"/>
</dbReference>
<dbReference type="OrthoDB" id="9807318at2"/>
<dbReference type="InterPro" id="IPR027417">
    <property type="entry name" value="P-loop_NTPase"/>
</dbReference>
<accession>A0A143DBN4</accession>
<proteinExistence type="inferred from homology"/>
<evidence type="ECO:0000313" key="13">
    <source>
        <dbReference type="Proteomes" id="UP000076066"/>
    </source>
</evidence>
<evidence type="ECO:0000256" key="3">
    <source>
        <dbReference type="ARBA" id="ARBA00022723"/>
    </source>
</evidence>
<keyword evidence="4 8" id="KW-0547">Nucleotide-binding</keyword>
<comment type="function">
    <text evidence="8">An essential GTPase which binds GTP, GDP and possibly (p)ppGpp with moderate affinity, with high nucleotide exchange rates and a fairly low GTP hydrolysis rate. Plays a role in control of the cell cycle, stress response, ribosome biogenesis and in those bacteria that undergo differentiation, in morphogenesis control.</text>
</comment>
<dbReference type="PROSITE" id="PS00905">
    <property type="entry name" value="GTP1_OBG"/>
    <property type="match status" value="1"/>
</dbReference>
<feature type="binding site" evidence="8">
    <location>
        <begin position="279"/>
        <end position="282"/>
    </location>
    <ligand>
        <name>GTP</name>
        <dbReference type="ChEBI" id="CHEBI:37565"/>
    </ligand>
</feature>
<dbReference type="PRINTS" id="PR00326">
    <property type="entry name" value="GTP1OBG"/>
</dbReference>
<dbReference type="FunFam" id="2.70.210.12:FF:000001">
    <property type="entry name" value="GTPase Obg"/>
    <property type="match status" value="1"/>
</dbReference>
<feature type="binding site" evidence="8">
    <location>
        <begin position="212"/>
        <end position="215"/>
    </location>
    <ligand>
        <name>GTP</name>
        <dbReference type="ChEBI" id="CHEBI:37565"/>
    </ligand>
</feature>
<keyword evidence="6 8" id="KW-0460">Magnesium</keyword>
<dbReference type="EMBL" id="CP014525">
    <property type="protein sequence ID" value="AMW34147.1"/>
    <property type="molecule type" value="Genomic_DNA"/>
</dbReference>
<feature type="region of interest" description="Disordered" evidence="9">
    <location>
        <begin position="332"/>
        <end position="382"/>
    </location>
</feature>
<evidence type="ECO:0000256" key="8">
    <source>
        <dbReference type="HAMAP-Rule" id="MF_01454"/>
    </source>
</evidence>
<reference evidence="12 13" key="1">
    <citation type="submission" date="2016-02" db="EMBL/GenBank/DDBJ databases">
        <title>Complete Genome of H5569, the type strain of the newly described species Haematospirillium jordaniae.</title>
        <authorList>
            <person name="Nicholson A.C."/>
            <person name="Humrighouse B.W."/>
            <person name="Loparov V."/>
            <person name="McQuiston J.R."/>
        </authorList>
    </citation>
    <scope>NUCLEOTIDE SEQUENCE [LARGE SCALE GENOMIC DNA]</scope>
    <source>
        <strain evidence="12 13">H5569</strain>
    </source>
</reference>
<dbReference type="Pfam" id="PF01018">
    <property type="entry name" value="GTP1_OBG"/>
    <property type="match status" value="1"/>
</dbReference>
<evidence type="ECO:0000256" key="4">
    <source>
        <dbReference type="ARBA" id="ARBA00022741"/>
    </source>
</evidence>
<feature type="binding site" evidence="8">
    <location>
        <begin position="191"/>
        <end position="195"/>
    </location>
    <ligand>
        <name>GTP</name>
        <dbReference type="ChEBI" id="CHEBI:37565"/>
    </ligand>
</feature>
<feature type="domain" description="Obg" evidence="11">
    <location>
        <begin position="1"/>
        <end position="159"/>
    </location>
</feature>
<feature type="binding site" evidence="8">
    <location>
        <position position="173"/>
    </location>
    <ligand>
        <name>Mg(2+)</name>
        <dbReference type="ChEBI" id="CHEBI:18420"/>
    </ligand>
</feature>
<dbReference type="RefSeq" id="WP_066132743.1">
    <property type="nucleotide sequence ID" value="NZ_CP014525.1"/>
</dbReference>
<keyword evidence="13" id="KW-1185">Reference proteome</keyword>
<dbReference type="GO" id="GO:0000287">
    <property type="term" value="F:magnesium ion binding"/>
    <property type="evidence" value="ECO:0007669"/>
    <property type="project" value="InterPro"/>
</dbReference>
<dbReference type="GeneID" id="53315922"/>
<dbReference type="InterPro" id="IPR031167">
    <property type="entry name" value="G_OBG"/>
</dbReference>
<feature type="domain" description="OBG-type G" evidence="10">
    <location>
        <begin position="160"/>
        <end position="327"/>
    </location>
</feature>
<dbReference type="KEGG" id="hjo:AY555_01980"/>
<dbReference type="InterPro" id="IPR036726">
    <property type="entry name" value="GTP1_OBG_dom_sf"/>
</dbReference>
<sequence>MKFLDQAKIYIKSGAGGNGCVSFRREKFIEYGGPDGGDGGCGGDVIIEAVQNLNTLIDFRYQQHFKAERGIGGAGRNMTGRDGHDCVIKVPVGTQVLDADQQTVLADMTTPGQRTVLLRGGNGGWGNARFKSSTNQAPRHANPGEPAKEAEVWLRLKLIADVGLVGLPNAGKSTFLAAVTRARPKIGDYPFTTLHPNLGVAQIDGDEYVIADIPGLIEGAHEGHGLGDRFLGHVERTAVLLHLVDGTQDDPAQAYRIVRTELEAYGGGLADKREIIVLNKIDALFPELVEEQKKLVEAEAGKSVYTMSGAAGLNLSDILRLLNRFVQEDRAEHGSAPRAALDTGVRRYERGAMPPLPDRQDEFDEDEGDWYTSLDENGEWRP</sequence>
<dbReference type="GO" id="GO:0043022">
    <property type="term" value="F:ribosome binding"/>
    <property type="evidence" value="ECO:0007669"/>
    <property type="project" value="UniProtKB-ARBA"/>
</dbReference>
<dbReference type="PANTHER" id="PTHR11702">
    <property type="entry name" value="DEVELOPMENTALLY REGULATED GTP-BINDING PROTEIN-RELATED"/>
    <property type="match status" value="1"/>
</dbReference>
<comment type="cofactor">
    <cofactor evidence="8">
        <name>Mg(2+)</name>
        <dbReference type="ChEBI" id="CHEBI:18420"/>
    </cofactor>
</comment>
<evidence type="ECO:0000256" key="2">
    <source>
        <dbReference type="ARBA" id="ARBA00022490"/>
    </source>
</evidence>
<evidence type="ECO:0000256" key="9">
    <source>
        <dbReference type="SAM" id="MobiDB-lite"/>
    </source>
</evidence>
<dbReference type="SUPFAM" id="SSF82051">
    <property type="entry name" value="Obg GTP-binding protein N-terminal domain"/>
    <property type="match status" value="1"/>
</dbReference>
<comment type="subunit">
    <text evidence="8">Monomer.</text>
</comment>
<dbReference type="HAMAP" id="MF_01454">
    <property type="entry name" value="GTPase_Obg"/>
    <property type="match status" value="1"/>
</dbReference>
<dbReference type="NCBIfam" id="NF008955">
    <property type="entry name" value="PRK12297.1"/>
    <property type="match status" value="1"/>
</dbReference>
<dbReference type="InterPro" id="IPR014100">
    <property type="entry name" value="GTP-bd_Obg/CgtA"/>
</dbReference>
<organism evidence="12 13">
    <name type="scientific">Haematospirillum jordaniae</name>
    <dbReference type="NCBI Taxonomy" id="1549855"/>
    <lineage>
        <taxon>Bacteria</taxon>
        <taxon>Pseudomonadati</taxon>
        <taxon>Pseudomonadota</taxon>
        <taxon>Alphaproteobacteria</taxon>
        <taxon>Rhodospirillales</taxon>
        <taxon>Novispirillaceae</taxon>
        <taxon>Haematospirillum</taxon>
    </lineage>
</organism>
<dbReference type="InterPro" id="IPR006169">
    <property type="entry name" value="GTP1_OBG_dom"/>
</dbReference>
<comment type="subcellular location">
    <subcellularLocation>
        <location evidence="8">Cytoplasm</location>
    </subcellularLocation>
</comment>
<dbReference type="Pfam" id="PF01926">
    <property type="entry name" value="MMR_HSR1"/>
    <property type="match status" value="1"/>
</dbReference>
<keyword evidence="3 8" id="KW-0479">Metal-binding</keyword>
<evidence type="ECO:0000256" key="1">
    <source>
        <dbReference type="ARBA" id="ARBA00007699"/>
    </source>
</evidence>
<evidence type="ECO:0000256" key="7">
    <source>
        <dbReference type="ARBA" id="ARBA00023134"/>
    </source>
</evidence>
<evidence type="ECO:0000313" key="12">
    <source>
        <dbReference type="EMBL" id="AMW34147.1"/>
    </source>
</evidence>
<dbReference type="STRING" id="1549855.AY555_01980"/>
<evidence type="ECO:0000256" key="6">
    <source>
        <dbReference type="ARBA" id="ARBA00022842"/>
    </source>
</evidence>
<dbReference type="PROSITE" id="PS51883">
    <property type="entry name" value="OBG"/>
    <property type="match status" value="1"/>
</dbReference>
<protein>
    <recommendedName>
        <fullName evidence="8">GTPase Obg</fullName>
        <ecNumber evidence="8">3.6.5.-</ecNumber>
    </recommendedName>
    <alternativeName>
        <fullName evidence="8">GTP-binding protein Obg</fullName>
    </alternativeName>
</protein>
<gene>
    <name evidence="12" type="primary">obgE</name>
    <name evidence="8" type="synonym">obg</name>
    <name evidence="12" type="ORF">AY555_01980</name>
</gene>
<evidence type="ECO:0000259" key="10">
    <source>
        <dbReference type="PROSITE" id="PS51710"/>
    </source>
</evidence>
<dbReference type="Proteomes" id="UP000076066">
    <property type="component" value="Chromosome"/>
</dbReference>
<dbReference type="CDD" id="cd01898">
    <property type="entry name" value="Obg"/>
    <property type="match status" value="1"/>
</dbReference>
<keyword evidence="2 8" id="KW-0963">Cytoplasm</keyword>